<proteinExistence type="predicted"/>
<dbReference type="GO" id="GO:0008143">
    <property type="term" value="F:poly(A) binding"/>
    <property type="evidence" value="ECO:0007669"/>
    <property type="project" value="TreeGrafter"/>
</dbReference>
<evidence type="ECO:0000256" key="1">
    <source>
        <dbReference type="ARBA" id="ARBA00004496"/>
    </source>
</evidence>
<evidence type="ECO:0000256" key="7">
    <source>
        <dbReference type="SAM" id="MobiDB-lite"/>
    </source>
</evidence>
<dbReference type="InParanoid" id="A0A7M7J4B0"/>
<dbReference type="GO" id="GO:0006397">
    <property type="term" value="P:mRNA processing"/>
    <property type="evidence" value="ECO:0007669"/>
    <property type="project" value="UniProtKB-KW"/>
</dbReference>
<dbReference type="InterPro" id="IPR011009">
    <property type="entry name" value="Kinase-like_dom_sf"/>
</dbReference>
<dbReference type="Gene3D" id="1.10.510.10">
    <property type="entry name" value="Transferase(Phosphotransferase) domain 1"/>
    <property type="match status" value="1"/>
</dbReference>
<dbReference type="Gene3D" id="1.20.5.5160">
    <property type="match status" value="1"/>
</dbReference>
<dbReference type="OrthoDB" id="204958at2759"/>
<dbReference type="Proteomes" id="UP000594260">
    <property type="component" value="Unplaced"/>
</dbReference>
<feature type="compositionally biased region" description="Polar residues" evidence="7">
    <location>
        <begin position="70"/>
        <end position="80"/>
    </location>
</feature>
<dbReference type="Pfam" id="PF18101">
    <property type="entry name" value="Pan3_CK"/>
    <property type="match status" value="1"/>
</dbReference>
<dbReference type="SMART" id="SM00220">
    <property type="entry name" value="S_TKc"/>
    <property type="match status" value="1"/>
</dbReference>
<accession>A0A7M7J4B0</accession>
<protein>
    <recommendedName>
        <fullName evidence="8">Protein kinase domain-containing protein</fullName>
    </recommendedName>
</protein>
<evidence type="ECO:0000313" key="9">
    <source>
        <dbReference type="EnsemblMetazoa" id="XP_022645915"/>
    </source>
</evidence>
<dbReference type="PROSITE" id="PS50011">
    <property type="entry name" value="PROTEIN_KINASE_DOM"/>
    <property type="match status" value="1"/>
</dbReference>
<dbReference type="GO" id="GO:0005524">
    <property type="term" value="F:ATP binding"/>
    <property type="evidence" value="ECO:0007669"/>
    <property type="project" value="UniProtKB-KW"/>
</dbReference>
<evidence type="ECO:0000256" key="2">
    <source>
        <dbReference type="ARBA" id="ARBA00022490"/>
    </source>
</evidence>
<feature type="region of interest" description="Disordered" evidence="7">
    <location>
        <begin position="53"/>
        <end position="80"/>
    </location>
</feature>
<organism evidence="9 10">
    <name type="scientific">Varroa destructor</name>
    <name type="common">Honeybee mite</name>
    <dbReference type="NCBI Taxonomy" id="109461"/>
    <lineage>
        <taxon>Eukaryota</taxon>
        <taxon>Metazoa</taxon>
        <taxon>Ecdysozoa</taxon>
        <taxon>Arthropoda</taxon>
        <taxon>Chelicerata</taxon>
        <taxon>Arachnida</taxon>
        <taxon>Acari</taxon>
        <taxon>Parasitiformes</taxon>
        <taxon>Mesostigmata</taxon>
        <taxon>Gamasina</taxon>
        <taxon>Dermanyssoidea</taxon>
        <taxon>Varroidae</taxon>
        <taxon>Varroa</taxon>
    </lineage>
</organism>
<feature type="compositionally biased region" description="Basic residues" evidence="7">
    <location>
        <begin position="53"/>
        <end position="67"/>
    </location>
</feature>
<evidence type="ECO:0000259" key="8">
    <source>
        <dbReference type="PROSITE" id="PS50011"/>
    </source>
</evidence>
<dbReference type="InterPro" id="IPR000719">
    <property type="entry name" value="Prot_kinase_dom"/>
</dbReference>
<dbReference type="InterPro" id="IPR041332">
    <property type="entry name" value="Pan3_CK"/>
</dbReference>
<feature type="domain" description="Protein kinase" evidence="8">
    <location>
        <begin position="244"/>
        <end position="515"/>
    </location>
</feature>
<dbReference type="GO" id="GO:0000289">
    <property type="term" value="P:nuclear-transcribed mRNA poly(A) tail shortening"/>
    <property type="evidence" value="ECO:0007669"/>
    <property type="project" value="InterPro"/>
</dbReference>
<dbReference type="PANTHER" id="PTHR12272">
    <property type="entry name" value="DEADENYLATION COMPLEX SUBUNIT PAN3"/>
    <property type="match status" value="1"/>
</dbReference>
<keyword evidence="2" id="KW-0963">Cytoplasm</keyword>
<reference evidence="9" key="1">
    <citation type="submission" date="2021-01" db="UniProtKB">
        <authorList>
            <consortium name="EnsemblMetazoa"/>
        </authorList>
    </citation>
    <scope>IDENTIFICATION</scope>
</reference>
<keyword evidence="3" id="KW-0507">mRNA processing</keyword>
<sequence>MFDTESSLPRTMSRRDVVFAVHTLGSVMDCTSSRLAAKLPHSLLTSKSDKVRIVKRKKKTRKSRKRPGQNGISSATGQNGASGLSGLNIMLEDPHHFPPLGVEFVPDVPNVCQVAVKVGGTTYYNVPIDDQASSLDVGARPFYSGSHVLDAERSPLTADEIQWLSTEVHTCLIADSAAKEEGYTPGDAYYMSVTLKNTNLFKTERLVREGFQQAVEEQLRLQQSTMYMPPQFATYDDFALWYQLEPAPGLIENKRNSVFLARHHKTGKPLVVRQIHDFVLRNLLPYAIAERWESVSHPNVTQLYSITTSYRSNEKSVMFAYDYHPNACTLQQFCHTQKEYTISETVIWSFTTQLVCGIRAVHNAKLAVRLLTPQRILVTAIDKCTVRINCAAIADVIKVADYKQVRAHQYLADEYVEIQELQANDLVHLGEVVLFMIRHLKAPSAELENFADRLISGQIGNVSDVMPHLGLHVFDQLDNVQVHKDVLEGEICRVIDNDRLFRLQYTVEQVIHNSLPQPLVPQQKSGNGPRYVHLCYEENKLIQLFGEFLHRQKAINDTCSVLNQLDAGTNQKIDLCGGQPKYIVSYRELKELFLKRREQLLGVESERTTSSDNWSPSFLIQSGKSFDYPFYSRQDINPKTLAAPLPNGLDYGCVKTTSYQDHALIYQQHQQFLPEQQQLELRQQELLHREQLPFEPSGLPHPPLCKQ</sequence>
<dbReference type="GO" id="GO:0004672">
    <property type="term" value="F:protein kinase activity"/>
    <property type="evidence" value="ECO:0007669"/>
    <property type="project" value="InterPro"/>
</dbReference>
<dbReference type="EnsemblMetazoa" id="XM_022790180">
    <property type="protein sequence ID" value="XP_022645915"/>
    <property type="gene ID" value="LOC111243896"/>
</dbReference>
<dbReference type="InterPro" id="IPR030844">
    <property type="entry name" value="PAN3"/>
</dbReference>
<evidence type="ECO:0000256" key="5">
    <source>
        <dbReference type="ARBA" id="ARBA00022840"/>
    </source>
</evidence>
<evidence type="ECO:0000256" key="4">
    <source>
        <dbReference type="ARBA" id="ARBA00022741"/>
    </source>
</evidence>
<dbReference type="PANTHER" id="PTHR12272:SF11">
    <property type="entry name" value="PAN2-PAN3 DEADENYLATION COMPLEX SUBUNIT PAN3"/>
    <property type="match status" value="1"/>
</dbReference>
<dbReference type="AlphaFoldDB" id="A0A7M7J4B0"/>
<keyword evidence="10" id="KW-1185">Reference proteome</keyword>
<dbReference type="GO" id="GO:0000932">
    <property type="term" value="C:P-body"/>
    <property type="evidence" value="ECO:0007669"/>
    <property type="project" value="TreeGrafter"/>
</dbReference>
<dbReference type="KEGG" id="vde:111243896"/>
<dbReference type="RefSeq" id="XP_022645915.1">
    <property type="nucleotide sequence ID" value="XM_022790180.1"/>
</dbReference>
<dbReference type="GeneID" id="111243896"/>
<dbReference type="GO" id="GO:0031251">
    <property type="term" value="C:PAN complex"/>
    <property type="evidence" value="ECO:0007669"/>
    <property type="project" value="InterPro"/>
</dbReference>
<keyword evidence="4" id="KW-0547">Nucleotide-binding</keyword>
<keyword evidence="6" id="KW-0175">Coiled coil</keyword>
<dbReference type="SUPFAM" id="SSF56112">
    <property type="entry name" value="Protein kinase-like (PK-like)"/>
    <property type="match status" value="1"/>
</dbReference>
<evidence type="ECO:0000256" key="6">
    <source>
        <dbReference type="ARBA" id="ARBA00023054"/>
    </source>
</evidence>
<evidence type="ECO:0000313" key="10">
    <source>
        <dbReference type="Proteomes" id="UP000594260"/>
    </source>
</evidence>
<evidence type="ECO:0000256" key="3">
    <source>
        <dbReference type="ARBA" id="ARBA00022664"/>
    </source>
</evidence>
<comment type="subcellular location">
    <subcellularLocation>
        <location evidence="1">Cytoplasm</location>
    </subcellularLocation>
</comment>
<keyword evidence="5" id="KW-0067">ATP-binding</keyword>
<name>A0A7M7J4B0_VARDE</name>